<evidence type="ECO:0000313" key="2">
    <source>
        <dbReference type="EMBL" id="KAL3767401.1"/>
    </source>
</evidence>
<accession>A0ABD3MTX2</accession>
<dbReference type="AlphaFoldDB" id="A0ABD3MTX2"/>
<dbReference type="InterPro" id="IPR046341">
    <property type="entry name" value="SET_dom_sf"/>
</dbReference>
<dbReference type="Gene3D" id="2.170.270.10">
    <property type="entry name" value="SET domain"/>
    <property type="match status" value="1"/>
</dbReference>
<dbReference type="EMBL" id="JALLAZ020001705">
    <property type="protein sequence ID" value="KAL3767401.1"/>
    <property type="molecule type" value="Genomic_DNA"/>
</dbReference>
<dbReference type="PANTHER" id="PTHR12197:SF251">
    <property type="entry name" value="EG:BACR7C10.4 PROTEIN"/>
    <property type="match status" value="1"/>
</dbReference>
<evidence type="ECO:0000313" key="3">
    <source>
        <dbReference type="Proteomes" id="UP001530315"/>
    </source>
</evidence>
<dbReference type="Proteomes" id="UP001530315">
    <property type="component" value="Unassembled WGS sequence"/>
</dbReference>
<dbReference type="InterPro" id="IPR050869">
    <property type="entry name" value="H3K4_H4K5_MeTrfase"/>
</dbReference>
<feature type="domain" description="SET" evidence="1">
    <location>
        <begin position="24"/>
        <end position="131"/>
    </location>
</feature>
<dbReference type="Pfam" id="PF00856">
    <property type="entry name" value="SET"/>
    <property type="match status" value="1"/>
</dbReference>
<dbReference type="PANTHER" id="PTHR12197">
    <property type="entry name" value="HISTONE-LYSINE N-METHYLTRANSFERASE SMYD"/>
    <property type="match status" value="1"/>
</dbReference>
<dbReference type="PROSITE" id="PS50280">
    <property type="entry name" value="SET"/>
    <property type="match status" value="1"/>
</dbReference>
<keyword evidence="3" id="KW-1185">Reference proteome</keyword>
<organism evidence="2 3">
    <name type="scientific">Stephanodiscus triporus</name>
    <dbReference type="NCBI Taxonomy" id="2934178"/>
    <lineage>
        <taxon>Eukaryota</taxon>
        <taxon>Sar</taxon>
        <taxon>Stramenopiles</taxon>
        <taxon>Ochrophyta</taxon>
        <taxon>Bacillariophyta</taxon>
        <taxon>Coscinodiscophyceae</taxon>
        <taxon>Thalassiosirophycidae</taxon>
        <taxon>Stephanodiscales</taxon>
        <taxon>Stephanodiscaceae</taxon>
        <taxon>Stephanodiscus</taxon>
    </lineage>
</organism>
<reference evidence="2 3" key="1">
    <citation type="submission" date="2024-10" db="EMBL/GenBank/DDBJ databases">
        <title>Updated reference genomes for cyclostephanoid diatoms.</title>
        <authorList>
            <person name="Roberts W.R."/>
            <person name="Alverson A.J."/>
        </authorList>
    </citation>
    <scope>NUCLEOTIDE SEQUENCE [LARGE SCALE GENOMIC DNA]</scope>
    <source>
        <strain evidence="2 3">AJA276-08</strain>
    </source>
</reference>
<evidence type="ECO:0000259" key="1">
    <source>
        <dbReference type="PROSITE" id="PS50280"/>
    </source>
</evidence>
<dbReference type="InterPro" id="IPR011990">
    <property type="entry name" value="TPR-like_helical_dom_sf"/>
</dbReference>
<sequence length="382" mass="43372">MLCHDDANSTSEEEGGGAYSAILAQCHLFLLAMEDASSGAAARSARDLLHPDVDNAVRFMSRMCMNGFTVSDSEQFPIGHGVYRGRASYINHSCRPNCVPTFWLRRHKQPMLRITACRTIDAGEEITIGYCDVSAPRRVRREILWKNYKFHCDCSLCEDGERDDVVVGLKCTSPGCEGGGTVRCRVARSRDECDEIRREGGRDDEKAYRCDACGNADFHDALEEQDDSMIQMKRLESAMNNGRGVDDRVGEEMRRIYERLKRCCQMRTSYYIAWSSDLCVCWYANALKFLSSEGEQLNVCRMALALLDESRRATRYCLDYPGSLSWHVKRGTEAKLRLFSNPMDVEALETLQQVRKVMLVYYPPSDDLISSLDESLRAYSFS</sequence>
<proteinExistence type="predicted"/>
<comment type="caution">
    <text evidence="2">The sequence shown here is derived from an EMBL/GenBank/DDBJ whole genome shotgun (WGS) entry which is preliminary data.</text>
</comment>
<dbReference type="SUPFAM" id="SSF82199">
    <property type="entry name" value="SET domain"/>
    <property type="match status" value="1"/>
</dbReference>
<dbReference type="InterPro" id="IPR001214">
    <property type="entry name" value="SET_dom"/>
</dbReference>
<gene>
    <name evidence="2" type="ORF">ACHAW5_007661</name>
</gene>
<protein>
    <recommendedName>
        <fullName evidence="1">SET domain-containing protein</fullName>
    </recommendedName>
</protein>
<dbReference type="SMART" id="SM00317">
    <property type="entry name" value="SET"/>
    <property type="match status" value="1"/>
</dbReference>
<name>A0ABD3MTX2_9STRA</name>
<dbReference type="Gene3D" id="1.25.40.10">
    <property type="entry name" value="Tetratricopeptide repeat domain"/>
    <property type="match status" value="1"/>
</dbReference>